<feature type="region of interest" description="Disordered" evidence="1">
    <location>
        <begin position="780"/>
        <end position="801"/>
    </location>
</feature>
<reference evidence="3" key="1">
    <citation type="submission" date="2022-10" db="EMBL/GenBank/DDBJ databases">
        <title>Genome assembly of Pristionchus species.</title>
        <authorList>
            <person name="Yoshida K."/>
            <person name="Sommer R.J."/>
        </authorList>
    </citation>
    <scope>NUCLEOTIDE SEQUENCE [LARGE SCALE GENOMIC DNA]</scope>
    <source>
        <strain evidence="3">RS5460</strain>
    </source>
</reference>
<proteinExistence type="predicted"/>
<evidence type="ECO:0000313" key="3">
    <source>
        <dbReference type="Proteomes" id="UP001328107"/>
    </source>
</evidence>
<dbReference type="InterPro" id="IPR012337">
    <property type="entry name" value="RNaseH-like_sf"/>
</dbReference>
<feature type="compositionally biased region" description="Basic and acidic residues" evidence="1">
    <location>
        <begin position="782"/>
        <end position="797"/>
    </location>
</feature>
<sequence>FNSPAFSKEKMAEVVEEEVAVDDQHLQYEEFYENDQGEYEEFEVDEADVEELDQLDVSIIKIKPESINPDLRKFRVPATEITDELITAFCEKVTNSDHKITPPRLNDALDSIYHSGDWAVGHNFPDACLGTLELVMVHLPTSKLLLKAAQRKRLLSEAMVKHQNSRNPVGTALQEIQKIYLGLPPIGQLRNLLSVELRKVFPLVQPPSAMPHPTNRKLEKRVSGWKMGFGAKKKKLVVEKPKEKETEGEFRTPPPISPIDDEIYEELAEVIASGHRQAEMAFDWPMPIKALLAKGSLVAEQVNHHNADLEEVIRAGWCIRERTTGRIVPRSTDVNRIWSRIRERMIRKNSLAQIIAYVDAKFVGIITNEQRRLSRSEDVYKGSRVVFPPQPLVVGRRPMQYVQIDILDPPYDEYQSEEIESALVVVDLHSQYAFCKPMLSDSSPDDVLRFLLESFASFGPPEAYVVGNETKNWEYVQQTITDVESNYKVSIKCVGFAKEHECGKAISREGVRKAGGEAGFRWIDTLHNSVVEWNQRSNKIFNYTLSPFEVMFGREAWRGCSSARRVPPWVEEKEEREGERREEEQKLPPLSVRIPNAIRRLSAPDATFLDGKLLDPGTGMRFEIGDRVYVRNMHYVDTSESSGGTSAKKREECRYYRGVVAQEDETHPEFLYRVAYDPDLVDQDTLPYEAWPTLLHDTNNELDSSWFSPWDLAPSSFDLQCRRTTNPPKEVSASRCSCELEYCDLLVDEECARGMNVICCTRRREGPCIAHQTVKRRCGRKKKDEETEKMRVPKSEAEGGGDARYIFKDGSLVRISRVAKGQAEMPEEILQQ</sequence>
<keyword evidence="3" id="KW-1185">Reference proteome</keyword>
<evidence type="ECO:0008006" key="4">
    <source>
        <dbReference type="Google" id="ProtNLM"/>
    </source>
</evidence>
<feature type="non-terminal residue" evidence="2">
    <location>
        <position position="1"/>
    </location>
</feature>
<dbReference type="Gene3D" id="3.30.420.10">
    <property type="entry name" value="Ribonuclease H-like superfamily/Ribonuclease H"/>
    <property type="match status" value="1"/>
</dbReference>
<organism evidence="2 3">
    <name type="scientific">Pristionchus mayeri</name>
    <dbReference type="NCBI Taxonomy" id="1317129"/>
    <lineage>
        <taxon>Eukaryota</taxon>
        <taxon>Metazoa</taxon>
        <taxon>Ecdysozoa</taxon>
        <taxon>Nematoda</taxon>
        <taxon>Chromadorea</taxon>
        <taxon>Rhabditida</taxon>
        <taxon>Rhabditina</taxon>
        <taxon>Diplogasteromorpha</taxon>
        <taxon>Diplogasteroidea</taxon>
        <taxon>Neodiplogasteridae</taxon>
        <taxon>Pristionchus</taxon>
    </lineage>
</organism>
<dbReference type="GO" id="GO:0003676">
    <property type="term" value="F:nucleic acid binding"/>
    <property type="evidence" value="ECO:0007669"/>
    <property type="project" value="InterPro"/>
</dbReference>
<name>A0AAN5CFH0_9BILA</name>
<dbReference type="InterPro" id="IPR036397">
    <property type="entry name" value="RNaseH_sf"/>
</dbReference>
<protein>
    <recommendedName>
        <fullName evidence="4">Integrase catalytic domain-containing protein</fullName>
    </recommendedName>
</protein>
<gene>
    <name evidence="2" type="ORF">PMAYCL1PPCAC_14420</name>
</gene>
<evidence type="ECO:0000313" key="2">
    <source>
        <dbReference type="EMBL" id="GMR44225.1"/>
    </source>
</evidence>
<dbReference type="Proteomes" id="UP001328107">
    <property type="component" value="Unassembled WGS sequence"/>
</dbReference>
<accession>A0AAN5CFH0</accession>
<comment type="caution">
    <text evidence="2">The sequence shown here is derived from an EMBL/GenBank/DDBJ whole genome shotgun (WGS) entry which is preliminary data.</text>
</comment>
<dbReference type="AlphaFoldDB" id="A0AAN5CFH0"/>
<dbReference type="SUPFAM" id="SSF53098">
    <property type="entry name" value="Ribonuclease H-like"/>
    <property type="match status" value="1"/>
</dbReference>
<evidence type="ECO:0000256" key="1">
    <source>
        <dbReference type="SAM" id="MobiDB-lite"/>
    </source>
</evidence>
<dbReference type="EMBL" id="BTRK01000003">
    <property type="protein sequence ID" value="GMR44225.1"/>
    <property type="molecule type" value="Genomic_DNA"/>
</dbReference>